<evidence type="ECO:0000256" key="4">
    <source>
        <dbReference type="SAM" id="Phobius"/>
    </source>
</evidence>
<feature type="domain" description="Major facilitator superfamily (MFS) profile" evidence="5">
    <location>
        <begin position="18"/>
        <end position="432"/>
    </location>
</feature>
<feature type="transmembrane region" description="Helical" evidence="4">
    <location>
        <begin position="60"/>
        <end position="81"/>
    </location>
</feature>
<dbReference type="InterPro" id="IPR011701">
    <property type="entry name" value="MFS"/>
</dbReference>
<feature type="transmembrane region" description="Helical" evidence="4">
    <location>
        <begin position="410"/>
        <end position="427"/>
    </location>
</feature>
<dbReference type="InterPro" id="IPR050327">
    <property type="entry name" value="Proton-linked_MCT"/>
</dbReference>
<feature type="transmembrane region" description="Helical" evidence="4">
    <location>
        <begin position="20"/>
        <end position="40"/>
    </location>
</feature>
<name>A0A143BLU4_9BACT</name>
<dbReference type="PANTHER" id="PTHR11360">
    <property type="entry name" value="MONOCARBOXYLATE TRANSPORTER"/>
    <property type="match status" value="1"/>
</dbReference>
<feature type="transmembrane region" description="Helical" evidence="4">
    <location>
        <begin position="239"/>
        <end position="260"/>
    </location>
</feature>
<gene>
    <name evidence="6" type="ORF">GEMMAAP_16670</name>
</gene>
<feature type="transmembrane region" description="Helical" evidence="4">
    <location>
        <begin position="117"/>
        <end position="141"/>
    </location>
</feature>
<keyword evidence="2 4" id="KW-1133">Transmembrane helix</keyword>
<dbReference type="SUPFAM" id="SSF103473">
    <property type="entry name" value="MFS general substrate transporter"/>
    <property type="match status" value="1"/>
</dbReference>
<feature type="transmembrane region" description="Helical" evidence="4">
    <location>
        <begin position="305"/>
        <end position="324"/>
    </location>
</feature>
<dbReference type="eggNOG" id="COG2223">
    <property type="taxonomic scope" value="Bacteria"/>
</dbReference>
<sequence length="436" mass="45756">MRQRNAEVARSRSHMGTRRWTIPLGAILVHLGIGSVYAWSTLNRPIMTALPTLPWWASPPYTTFTSALVLLGLSAATWGPWVERRGARAAGRLAALCFSCGLIVGGAGLLLRQPLLLFLGMGILCGIGCGIGYIAPVSTLVKWFPDRRGMATGFAIMGFGGGAFLAGYANAFLIERVGVANTLFVLGGVYLLIMLAGASLLRPAPASPRVEAVAATPSNHPRIVSDGMTRAAAVRTPQFALLWGMLCINVTAGIGILAQASPMMQDLFGRSPKEAAAVVAIISVFNAGGRLLWSSASDLIGRRTTYLVFFGAQIGLFLLIPVLAKLGAWYPFLACLLLVFTMYGGGFATIPAFLADLFGTANVGAIHGALLTAWSVAAVLGPVIITELSSRARAALAPGMSNVAIYDQPLRLLAGLLAVGLVLTLLVKPVRARSGT</sequence>
<feature type="transmembrane region" description="Helical" evidence="4">
    <location>
        <begin position="330"/>
        <end position="354"/>
    </location>
</feature>
<keyword evidence="1 4" id="KW-0812">Transmembrane</keyword>
<dbReference type="PANTHER" id="PTHR11360:SF317">
    <property type="entry name" value="MAJOR FACILITATOR SUPERFAMILY (MFS) PROFILE DOMAIN-CONTAINING PROTEIN-RELATED"/>
    <property type="match status" value="1"/>
</dbReference>
<keyword evidence="7" id="KW-1185">Reference proteome</keyword>
<keyword evidence="3 4" id="KW-0472">Membrane</keyword>
<feature type="transmembrane region" description="Helical" evidence="4">
    <location>
        <begin position="153"/>
        <end position="173"/>
    </location>
</feature>
<dbReference type="InterPro" id="IPR036259">
    <property type="entry name" value="MFS_trans_sf"/>
</dbReference>
<dbReference type="GO" id="GO:0022857">
    <property type="term" value="F:transmembrane transporter activity"/>
    <property type="evidence" value="ECO:0007669"/>
    <property type="project" value="InterPro"/>
</dbReference>
<feature type="transmembrane region" description="Helical" evidence="4">
    <location>
        <begin position="275"/>
        <end position="293"/>
    </location>
</feature>
<feature type="transmembrane region" description="Helical" evidence="4">
    <location>
        <begin position="366"/>
        <end position="385"/>
    </location>
</feature>
<evidence type="ECO:0000256" key="3">
    <source>
        <dbReference type="ARBA" id="ARBA00023136"/>
    </source>
</evidence>
<reference evidence="6 7" key="2">
    <citation type="journal article" date="2016" name="Environ. Microbiol. Rep.">
        <title>Metagenomic evidence for the presence of phototrophic Gemmatimonadetes bacteria in diverse environments.</title>
        <authorList>
            <person name="Zeng Y."/>
            <person name="Baumbach J."/>
            <person name="Barbosa E.G."/>
            <person name="Azevedo V."/>
            <person name="Zhang C."/>
            <person name="Koblizek M."/>
        </authorList>
    </citation>
    <scope>NUCLEOTIDE SEQUENCE [LARGE SCALE GENOMIC DNA]</scope>
    <source>
        <strain evidence="6 7">AP64</strain>
    </source>
</reference>
<evidence type="ECO:0000256" key="1">
    <source>
        <dbReference type="ARBA" id="ARBA00022692"/>
    </source>
</evidence>
<accession>A0A143BLU4</accession>
<dbReference type="CDD" id="cd17353">
    <property type="entry name" value="MFS_OFA_like"/>
    <property type="match status" value="1"/>
</dbReference>
<feature type="transmembrane region" description="Helical" evidence="4">
    <location>
        <begin position="179"/>
        <end position="201"/>
    </location>
</feature>
<dbReference type="AlphaFoldDB" id="A0A143BLU4"/>
<organism evidence="6 7">
    <name type="scientific">Gemmatimonas phototrophica</name>
    <dbReference type="NCBI Taxonomy" id="1379270"/>
    <lineage>
        <taxon>Bacteria</taxon>
        <taxon>Pseudomonadati</taxon>
        <taxon>Gemmatimonadota</taxon>
        <taxon>Gemmatimonadia</taxon>
        <taxon>Gemmatimonadales</taxon>
        <taxon>Gemmatimonadaceae</taxon>
        <taxon>Gemmatimonas</taxon>
    </lineage>
</organism>
<feature type="transmembrane region" description="Helical" evidence="4">
    <location>
        <begin position="93"/>
        <end position="111"/>
    </location>
</feature>
<dbReference type="STRING" id="1379270.GEMMAAP_16670"/>
<evidence type="ECO:0000256" key="2">
    <source>
        <dbReference type="ARBA" id="ARBA00022989"/>
    </source>
</evidence>
<evidence type="ECO:0000313" key="7">
    <source>
        <dbReference type="Proteomes" id="UP000076404"/>
    </source>
</evidence>
<evidence type="ECO:0000313" key="6">
    <source>
        <dbReference type="EMBL" id="AMW05978.1"/>
    </source>
</evidence>
<dbReference type="KEGG" id="gph:GEMMAAP_16670"/>
<reference evidence="6 7" key="1">
    <citation type="journal article" date="2014" name="Proc. Natl. Acad. Sci. U.S.A.">
        <title>Functional type 2 photosynthetic reaction centers found in the rare bacterial phylum Gemmatimonadetes.</title>
        <authorList>
            <person name="Zeng Y."/>
            <person name="Feng F."/>
            <person name="Medova H."/>
            <person name="Dean J."/>
            <person name="Koblizek M."/>
        </authorList>
    </citation>
    <scope>NUCLEOTIDE SEQUENCE [LARGE SCALE GENOMIC DNA]</scope>
    <source>
        <strain evidence="6 7">AP64</strain>
    </source>
</reference>
<dbReference type="Proteomes" id="UP000076404">
    <property type="component" value="Chromosome"/>
</dbReference>
<dbReference type="EMBL" id="CP011454">
    <property type="protein sequence ID" value="AMW05978.1"/>
    <property type="molecule type" value="Genomic_DNA"/>
</dbReference>
<dbReference type="InterPro" id="IPR020846">
    <property type="entry name" value="MFS_dom"/>
</dbReference>
<evidence type="ECO:0000259" key="5">
    <source>
        <dbReference type="PROSITE" id="PS50850"/>
    </source>
</evidence>
<dbReference type="Pfam" id="PF07690">
    <property type="entry name" value="MFS_1"/>
    <property type="match status" value="1"/>
</dbReference>
<dbReference type="Gene3D" id="1.20.1250.20">
    <property type="entry name" value="MFS general substrate transporter like domains"/>
    <property type="match status" value="2"/>
</dbReference>
<protein>
    <recommendedName>
        <fullName evidence="5">Major facilitator superfamily (MFS) profile domain-containing protein</fullName>
    </recommendedName>
</protein>
<dbReference type="PROSITE" id="PS50850">
    <property type="entry name" value="MFS"/>
    <property type="match status" value="1"/>
</dbReference>
<proteinExistence type="predicted"/>